<dbReference type="PROSITE" id="PS50005">
    <property type="entry name" value="TPR"/>
    <property type="match status" value="1"/>
</dbReference>
<evidence type="ECO:0000313" key="8">
    <source>
        <dbReference type="EMBL" id="MCS7478049.1"/>
    </source>
</evidence>
<feature type="domain" description="OmpR/PhoB-type" evidence="7">
    <location>
        <begin position="1"/>
        <end position="94"/>
    </location>
</feature>
<proteinExistence type="inferred from homology"/>
<evidence type="ECO:0000259" key="7">
    <source>
        <dbReference type="PROSITE" id="PS51755"/>
    </source>
</evidence>
<dbReference type="GO" id="GO:0006355">
    <property type="term" value="P:regulation of DNA-templated transcription"/>
    <property type="evidence" value="ECO:0007669"/>
    <property type="project" value="InterPro"/>
</dbReference>
<dbReference type="SMART" id="SM00862">
    <property type="entry name" value="Trans_reg_C"/>
    <property type="match status" value="1"/>
</dbReference>
<dbReference type="Proteomes" id="UP001141259">
    <property type="component" value="Unassembled WGS sequence"/>
</dbReference>
<dbReference type="GO" id="GO:0043531">
    <property type="term" value="F:ADP binding"/>
    <property type="evidence" value="ECO:0007669"/>
    <property type="project" value="InterPro"/>
</dbReference>
<keyword evidence="2" id="KW-0805">Transcription regulation</keyword>
<dbReference type="SUPFAM" id="SSF46894">
    <property type="entry name" value="C-terminal effector domain of the bipartite response regulators"/>
    <property type="match status" value="1"/>
</dbReference>
<dbReference type="EMBL" id="JANYMP010000005">
    <property type="protein sequence ID" value="MCS7478049.1"/>
    <property type="molecule type" value="Genomic_DNA"/>
</dbReference>
<dbReference type="PROSITE" id="PS51755">
    <property type="entry name" value="OMPR_PHOB"/>
    <property type="match status" value="1"/>
</dbReference>
<dbReference type="RefSeq" id="WP_259623549.1">
    <property type="nucleotide sequence ID" value="NZ_JANYMP010000005.1"/>
</dbReference>
<dbReference type="InterPro" id="IPR003593">
    <property type="entry name" value="AAA+_ATPase"/>
</dbReference>
<comment type="similarity">
    <text evidence="1">Belongs to the AfsR/DnrI/RedD regulatory family.</text>
</comment>
<dbReference type="SMART" id="SM00028">
    <property type="entry name" value="TPR"/>
    <property type="match status" value="5"/>
</dbReference>
<dbReference type="PANTHER" id="PTHR35807">
    <property type="entry name" value="TRANSCRIPTIONAL REGULATOR REDD-RELATED"/>
    <property type="match status" value="1"/>
</dbReference>
<dbReference type="Gene3D" id="3.40.50.300">
    <property type="entry name" value="P-loop containing nucleotide triphosphate hydrolases"/>
    <property type="match status" value="1"/>
</dbReference>
<evidence type="ECO:0000256" key="5">
    <source>
        <dbReference type="PROSITE-ProRule" id="PRU00339"/>
    </source>
</evidence>
<gene>
    <name evidence="8" type="ORF">NZH93_14395</name>
</gene>
<dbReference type="Gene3D" id="1.10.10.10">
    <property type="entry name" value="Winged helix-like DNA-binding domain superfamily/Winged helix DNA-binding domain"/>
    <property type="match status" value="1"/>
</dbReference>
<dbReference type="InterPro" id="IPR016032">
    <property type="entry name" value="Sig_transdc_resp-reg_C-effctor"/>
</dbReference>
<dbReference type="Pfam" id="PF03704">
    <property type="entry name" value="BTAD"/>
    <property type="match status" value="1"/>
</dbReference>
<dbReference type="InterPro" id="IPR036388">
    <property type="entry name" value="WH-like_DNA-bd_sf"/>
</dbReference>
<dbReference type="InterPro" id="IPR001867">
    <property type="entry name" value="OmpR/PhoB-type_DNA-bd"/>
</dbReference>
<feature type="repeat" description="TPR" evidence="5">
    <location>
        <begin position="692"/>
        <end position="725"/>
    </location>
</feature>
<accession>A0A9X3A011</accession>
<evidence type="ECO:0000313" key="9">
    <source>
        <dbReference type="Proteomes" id="UP001141259"/>
    </source>
</evidence>
<keyword evidence="9" id="KW-1185">Reference proteome</keyword>
<evidence type="ECO:0000256" key="6">
    <source>
        <dbReference type="PROSITE-ProRule" id="PRU01091"/>
    </source>
</evidence>
<protein>
    <submittedName>
        <fullName evidence="8">Tetratricopeptide repeat protein</fullName>
    </submittedName>
</protein>
<dbReference type="InterPro" id="IPR011990">
    <property type="entry name" value="TPR-like_helical_dom_sf"/>
</dbReference>
<dbReference type="InterPro" id="IPR051677">
    <property type="entry name" value="AfsR-DnrI-RedD_regulator"/>
</dbReference>
<dbReference type="InterPro" id="IPR019734">
    <property type="entry name" value="TPR_rpt"/>
</dbReference>
<dbReference type="SUPFAM" id="SSF48452">
    <property type="entry name" value="TPR-like"/>
    <property type="match status" value="2"/>
</dbReference>
<dbReference type="SMART" id="SM00382">
    <property type="entry name" value="AAA"/>
    <property type="match status" value="1"/>
</dbReference>
<keyword evidence="3 6" id="KW-0238">DNA-binding</keyword>
<sequence>MGVELGLLGEVTVRVDGRAVDVGPAKQRCVLAALAVDAPRLIPADRLVERVWGVDPPRRGRRTLYSHISRLRRALSDVDAVEVVSRAGGYALVVDRPHEVIDLHRFHDLRDRARADDVRAEESLAEALGLWRGPALTGLGGDWAEAERDRLEGERLAARHDLTDTRLRRGQGARLLADLAALTAEHPLDEQVACQYVLALHQAGRTADALEHYRLLRERLVEELGTDPGVALRDLHRRILDADPTLAGTPADPVPLHLPAAPGLFTGRAADLTALDHACSTGDVVAVGGTGGIGKTWLALTWAHRNLDRFPDGQLFVDLRGFSPGAPKDSTDVLADFLTALGVDRDRQPRDADARAALYRGRTAGKRMLVLLDNAATADQVVPLLPGGSACTVLITSRHRLPALLTRHGARPVHVDVLSDTEARALLETALGGVRSEPAVSELVVLCGGFPLALGVIAARVRDRPDLLDDVVAELRDLGLDALDFDDPDAGLPAVLSWSLRHLTDRQRTAFALLGIAPGPDIDLAAATNLTGLPELDTRTVLHALADASLITALPGRRYAMHDLVRAFAADHPLPEPTRRAALERVVDFYLHTAHTADRLVDPNTAQLRLDPPAPTAHPQPLPDHAAALAWLDAHRPHLLAAQRTAAAQHRHQVVWHLAWSLTAFHWRRGHPHDNLAMWQAAGDTHLPGLDTLAHRFLGYAHAELGGHEEAVEHLHRALALAEQRDDPVQRAAVHHALARVWGRRGDDRRALEHARHALELFRALDRPVQEADALNGVGWYAAHLGDHDTARSHCEAALALYRRHHDTDGEASALDSLGFTAHLTGRHREAVQHYDLALALYRALGNTTHTANTLDRLGHPHAALGDRTRARTAWLEALELYRSQSRDPEAARVLRHLDELDAPDVRTDA</sequence>
<dbReference type="CDD" id="cd15831">
    <property type="entry name" value="BTAD"/>
    <property type="match status" value="1"/>
</dbReference>
<organism evidence="8 9">
    <name type="scientific">Umezawaea endophytica</name>
    <dbReference type="NCBI Taxonomy" id="1654476"/>
    <lineage>
        <taxon>Bacteria</taxon>
        <taxon>Bacillati</taxon>
        <taxon>Actinomycetota</taxon>
        <taxon>Actinomycetes</taxon>
        <taxon>Pseudonocardiales</taxon>
        <taxon>Pseudonocardiaceae</taxon>
        <taxon>Umezawaea</taxon>
    </lineage>
</organism>
<dbReference type="PRINTS" id="PR00364">
    <property type="entry name" value="DISEASERSIST"/>
</dbReference>
<evidence type="ECO:0000256" key="2">
    <source>
        <dbReference type="ARBA" id="ARBA00023015"/>
    </source>
</evidence>
<dbReference type="GO" id="GO:0000160">
    <property type="term" value="P:phosphorelay signal transduction system"/>
    <property type="evidence" value="ECO:0007669"/>
    <property type="project" value="InterPro"/>
</dbReference>
<dbReference type="SUPFAM" id="SSF52540">
    <property type="entry name" value="P-loop containing nucleoside triphosphate hydrolases"/>
    <property type="match status" value="1"/>
</dbReference>
<dbReference type="Gene3D" id="1.25.40.10">
    <property type="entry name" value="Tetratricopeptide repeat domain"/>
    <property type="match status" value="2"/>
</dbReference>
<name>A0A9X3A011_9PSEU</name>
<dbReference type="Pfam" id="PF00486">
    <property type="entry name" value="Trans_reg_C"/>
    <property type="match status" value="1"/>
</dbReference>
<dbReference type="InterPro" id="IPR005158">
    <property type="entry name" value="BTAD"/>
</dbReference>
<dbReference type="InterPro" id="IPR027417">
    <property type="entry name" value="P-loop_NTPase"/>
</dbReference>
<dbReference type="SMART" id="SM01043">
    <property type="entry name" value="BTAD"/>
    <property type="match status" value="1"/>
</dbReference>
<feature type="DNA-binding region" description="OmpR/PhoB-type" evidence="6">
    <location>
        <begin position="1"/>
        <end position="94"/>
    </location>
</feature>
<evidence type="ECO:0000256" key="1">
    <source>
        <dbReference type="ARBA" id="ARBA00005820"/>
    </source>
</evidence>
<comment type="caution">
    <text evidence="8">The sequence shown here is derived from an EMBL/GenBank/DDBJ whole genome shotgun (WGS) entry which is preliminary data.</text>
</comment>
<dbReference type="AlphaFoldDB" id="A0A9X3A011"/>
<keyword evidence="4" id="KW-0804">Transcription</keyword>
<evidence type="ECO:0000256" key="3">
    <source>
        <dbReference type="ARBA" id="ARBA00023125"/>
    </source>
</evidence>
<dbReference type="Pfam" id="PF13424">
    <property type="entry name" value="TPR_12"/>
    <property type="match status" value="2"/>
</dbReference>
<dbReference type="PANTHER" id="PTHR35807:SF1">
    <property type="entry name" value="TRANSCRIPTIONAL REGULATOR REDD"/>
    <property type="match status" value="1"/>
</dbReference>
<reference evidence="8" key="1">
    <citation type="submission" date="2022-08" db="EMBL/GenBank/DDBJ databases">
        <authorList>
            <person name="Tistechok S."/>
            <person name="Samborskyy M."/>
            <person name="Roman I."/>
        </authorList>
    </citation>
    <scope>NUCLEOTIDE SEQUENCE</scope>
    <source>
        <strain evidence="8">DSM 103496</strain>
    </source>
</reference>
<evidence type="ECO:0000256" key="4">
    <source>
        <dbReference type="ARBA" id="ARBA00023163"/>
    </source>
</evidence>
<keyword evidence="5" id="KW-0802">TPR repeat</keyword>
<dbReference type="GO" id="GO:0003677">
    <property type="term" value="F:DNA binding"/>
    <property type="evidence" value="ECO:0007669"/>
    <property type="project" value="UniProtKB-UniRule"/>
</dbReference>